<dbReference type="Pfam" id="PF04438">
    <property type="entry name" value="zf-HIT"/>
    <property type="match status" value="1"/>
</dbReference>
<feature type="compositionally biased region" description="Basic residues" evidence="1">
    <location>
        <begin position="44"/>
        <end position="60"/>
    </location>
</feature>
<feature type="region of interest" description="Disordered" evidence="1">
    <location>
        <begin position="159"/>
        <end position="178"/>
    </location>
</feature>
<reference evidence="5" key="1">
    <citation type="submission" date="2017-02" db="UniProtKB">
        <authorList>
            <consortium name="WormBaseParasite"/>
        </authorList>
    </citation>
    <scope>IDENTIFICATION</scope>
</reference>
<proteinExistence type="predicted"/>
<dbReference type="EMBL" id="UYRS01018760">
    <property type="protein sequence ID" value="VDK39892.1"/>
    <property type="molecule type" value="Genomic_DNA"/>
</dbReference>
<feature type="compositionally biased region" description="Polar residues" evidence="1">
    <location>
        <begin position="87"/>
        <end position="96"/>
    </location>
</feature>
<dbReference type="InterPro" id="IPR006880">
    <property type="entry name" value="INO80B_C"/>
</dbReference>
<organism evidence="5">
    <name type="scientific">Taenia asiatica</name>
    <name type="common">Asian tapeworm</name>
    <dbReference type="NCBI Taxonomy" id="60517"/>
    <lineage>
        <taxon>Eukaryota</taxon>
        <taxon>Metazoa</taxon>
        <taxon>Spiralia</taxon>
        <taxon>Lophotrochozoa</taxon>
        <taxon>Platyhelminthes</taxon>
        <taxon>Cestoda</taxon>
        <taxon>Eucestoda</taxon>
        <taxon>Cyclophyllidea</taxon>
        <taxon>Taeniidae</taxon>
        <taxon>Taenia</taxon>
    </lineage>
</organism>
<feature type="compositionally biased region" description="Basic residues" evidence="1">
    <location>
        <begin position="68"/>
        <end position="80"/>
    </location>
</feature>
<dbReference type="Proteomes" id="UP000282613">
    <property type="component" value="Unassembled WGS sequence"/>
</dbReference>
<dbReference type="AlphaFoldDB" id="A0A0R3WC55"/>
<sequence>MESDSTLPATDDFGSRFLEMDEYDNDNYEALSDESPESTTRSILGRRSRKRPVSSKKIPSKRQVITTRKIRPVRQGRRPPARVTDAYTGSSGSDSESIAVPTPVPSSRSRTRLGYQSSQSSLWTLEDVMVPSEKTTDQSAISAAVAALTPEQLEIRQRRIERRRESAKNKAEKEMQDTVERLLRVNTEYAGSSGNGGGRGRSRRAALSAETGADSEDSEGEKKKKNALHPSLPLDPPLGSVRFISSLRLQPHCLIALPAEIEEGEGHPLLRHQLAPSPPKPRLCERCHSAPRRYACARTGRSLCSLECFKAC</sequence>
<evidence type="ECO:0000313" key="4">
    <source>
        <dbReference type="Proteomes" id="UP000282613"/>
    </source>
</evidence>
<dbReference type="GO" id="GO:0031011">
    <property type="term" value="C:Ino80 complex"/>
    <property type="evidence" value="ECO:0007669"/>
    <property type="project" value="InterPro"/>
</dbReference>
<evidence type="ECO:0000259" key="2">
    <source>
        <dbReference type="SMART" id="SM01406"/>
    </source>
</evidence>
<dbReference type="WBParaSite" id="TASK_0000826501-mRNA-1">
    <property type="protein sequence ID" value="TASK_0000826501-mRNA-1"/>
    <property type="gene ID" value="TASK_0000826501"/>
</dbReference>
<evidence type="ECO:0000313" key="3">
    <source>
        <dbReference type="EMBL" id="VDK39892.1"/>
    </source>
</evidence>
<reference evidence="3 4" key="2">
    <citation type="submission" date="2018-11" db="EMBL/GenBank/DDBJ databases">
        <authorList>
            <consortium name="Pathogen Informatics"/>
        </authorList>
    </citation>
    <scope>NUCLEOTIDE SEQUENCE [LARGE SCALE GENOMIC DNA]</scope>
</reference>
<feature type="compositionally biased region" description="Acidic residues" evidence="1">
    <location>
        <begin position="20"/>
        <end position="36"/>
    </location>
</feature>
<feature type="region of interest" description="Disordered" evidence="1">
    <location>
        <begin position="187"/>
        <end position="235"/>
    </location>
</feature>
<dbReference type="SMART" id="SM01406">
    <property type="entry name" value="PAPA-1"/>
    <property type="match status" value="1"/>
</dbReference>
<dbReference type="OrthoDB" id="2021186at2759"/>
<accession>A0A0R3WC55</accession>
<gene>
    <name evidence="3" type="ORF">TASK_LOCUS8266</name>
</gene>
<protein>
    <submittedName>
        <fullName evidence="5">PAPA-1 domain-containing protein</fullName>
    </submittedName>
</protein>
<name>A0A0R3WC55_TAEAS</name>
<feature type="domain" description="INO80 complex subunit B-like conserved region" evidence="2">
    <location>
        <begin position="154"/>
        <end position="261"/>
    </location>
</feature>
<evidence type="ECO:0000256" key="1">
    <source>
        <dbReference type="SAM" id="MobiDB-lite"/>
    </source>
</evidence>
<dbReference type="InterPro" id="IPR007529">
    <property type="entry name" value="Znf_HIT"/>
</dbReference>
<evidence type="ECO:0000313" key="5">
    <source>
        <dbReference type="WBParaSite" id="TASK_0000826501-mRNA-1"/>
    </source>
</evidence>
<keyword evidence="4" id="KW-1185">Reference proteome</keyword>
<feature type="region of interest" description="Disordered" evidence="1">
    <location>
        <begin position="1"/>
        <end position="117"/>
    </location>
</feature>